<dbReference type="Proteomes" id="UP000054978">
    <property type="component" value="Unassembled WGS sequence"/>
</dbReference>
<reference evidence="1" key="1">
    <citation type="submission" date="2016-01" db="EMBL/GenBank/DDBJ databases">
        <authorList>
            <person name="Peeters C."/>
        </authorList>
    </citation>
    <scope>NUCLEOTIDE SEQUENCE [LARGE SCALE GENOMIC DNA]</scope>
    <source>
        <strain evidence="1">LMG 29326</strain>
    </source>
</reference>
<name>A0A158CYF2_9BURK</name>
<comment type="caution">
    <text evidence="1">The sequence shown here is derived from an EMBL/GenBank/DDBJ whole genome shotgun (WGS) entry which is preliminary data.</text>
</comment>
<keyword evidence="2" id="KW-1185">Reference proteome</keyword>
<gene>
    <name evidence="1" type="ORF">AWB83_04809</name>
</gene>
<dbReference type="AlphaFoldDB" id="A0A158CYF2"/>
<sequence length="117" mass="13398">MEYFDRLAKLNIGPVPIESGLTDWTTLLGYVLYLLVRADGRVQFLHVPLDQRLLESIRESYRKGRLTPYRYANGRLTPFGRHLASFFFSCDVPATAIAYELGVSQQALIRLRPEGLH</sequence>
<accession>A0A158CYF2</accession>
<organism evidence="1 2">
    <name type="scientific">Caballeronia ptereochthonis</name>
    <dbReference type="NCBI Taxonomy" id="1777144"/>
    <lineage>
        <taxon>Bacteria</taxon>
        <taxon>Pseudomonadati</taxon>
        <taxon>Pseudomonadota</taxon>
        <taxon>Betaproteobacteria</taxon>
        <taxon>Burkholderiales</taxon>
        <taxon>Burkholderiaceae</taxon>
        <taxon>Caballeronia</taxon>
    </lineage>
</organism>
<protein>
    <submittedName>
        <fullName evidence="1">Uncharacterized protein</fullName>
    </submittedName>
</protein>
<evidence type="ECO:0000313" key="1">
    <source>
        <dbReference type="EMBL" id="SAK87261.1"/>
    </source>
</evidence>
<dbReference type="EMBL" id="FCOB02000024">
    <property type="protein sequence ID" value="SAK87261.1"/>
    <property type="molecule type" value="Genomic_DNA"/>
</dbReference>
<evidence type="ECO:0000313" key="2">
    <source>
        <dbReference type="Proteomes" id="UP000054978"/>
    </source>
</evidence>
<proteinExistence type="predicted"/>